<dbReference type="Pfam" id="PF06067">
    <property type="entry name" value="DUF932"/>
    <property type="match status" value="1"/>
</dbReference>
<dbReference type="GeneID" id="16212573"/>
<gene>
    <name evidence="1" type="ORF">PEGLEG_149</name>
</gene>
<proteinExistence type="predicted"/>
<dbReference type="Proteomes" id="UP000204175">
    <property type="component" value="Segment"/>
</dbReference>
<evidence type="ECO:0008006" key="3">
    <source>
        <dbReference type="Google" id="ProtNLM"/>
    </source>
</evidence>
<dbReference type="NCBIfam" id="TIGR03299">
    <property type="entry name" value="LGT_TIGR03299"/>
    <property type="match status" value="1"/>
</dbReference>
<protein>
    <recommendedName>
        <fullName evidence="3">DUF932 domain-containing protein</fullName>
    </recommendedName>
</protein>
<dbReference type="EMBL" id="KC900379">
    <property type="protein sequence ID" value="AGM12377.1"/>
    <property type="molecule type" value="Genomic_DNA"/>
</dbReference>
<dbReference type="KEGG" id="vg:16212573"/>
<dbReference type="InterPro" id="IPR017686">
    <property type="entry name" value="Phg/plasmid-like_prot"/>
</dbReference>
<sequence length="389" mass="43077">MVSCNHPVRSAVLRRYRCPLHKRVTHEEGKRTMGSKIAHALIGNTAKRDRWIGQTDGTLPTYEGPIPVGEVERRLFNWEALSVPTGNFIPVGVDQLGEPGVIVLPDGRPAKVVITEGAQGIVRSDDCTELGRHTKSYRIHDYKEWLIRNVSNILQDRLSILSALTLKNGAQAAVEIGLDETMHDEKTGLEFWPFLLAQTSLDGSIATTYSAFNRMLICDNMFQGIRADARKSGRQYKVKHTVNSMSAQVVAGVREALSILDKSAHEMQDFTRELAQIEVTRKEWLKVLDIIEPPAPADSSKAKITKAENRREALDHYYTVDPMSAPFAGTAFGVVQAVNTYEHHGRSVRGTSRLERVYDRAIRGDIAASDGATLGALAKVLDMPELIPA</sequence>
<evidence type="ECO:0000313" key="1">
    <source>
        <dbReference type="EMBL" id="AGM12377.1"/>
    </source>
</evidence>
<name>R4TNK0_9CAUD</name>
<accession>R4TNK0</accession>
<evidence type="ECO:0000313" key="2">
    <source>
        <dbReference type="Proteomes" id="UP000204175"/>
    </source>
</evidence>
<organism evidence="1 2">
    <name type="scientific">Mycobacterium phage PegLeg</name>
    <dbReference type="NCBI Taxonomy" id="1325953"/>
    <lineage>
        <taxon>Viruses</taxon>
        <taxon>Duplodnaviria</taxon>
        <taxon>Heunggongvirae</taxon>
        <taxon>Uroviricota</taxon>
        <taxon>Caudoviricetes</taxon>
        <taxon>Vilmaviridae</taxon>
        <taxon>Mclasvirinae</taxon>
        <taxon>Bongovirus</taxon>
        <taxon>Bongovirus bongo</taxon>
    </lineage>
</organism>
<dbReference type="OrthoDB" id="13819at10239"/>
<reference evidence="1 2" key="1">
    <citation type="journal article" date="2014" name="J. Virol.">
        <title>Cluster M mycobacteriophages Bongo, PegLeg, and Rey with unusually large repertoires of tRNA isotypes.</title>
        <authorList>
            <person name="Pope W.H."/>
            <person name="Anders K.R."/>
            <person name="Baird M."/>
            <person name="Bowman C.A."/>
            <person name="Boyle M.M."/>
            <person name="Broussard G.W."/>
            <person name="Chow T."/>
            <person name="Clase K.L."/>
            <person name="Cooper S."/>
            <person name="Cornely K.A."/>
            <person name="DeJong R.J."/>
            <person name="Delesalle V.A."/>
            <person name="Deng L."/>
            <person name="Dunbar D."/>
            <person name="Edgington N.P."/>
            <person name="Ferreira C.M."/>
            <person name="Weston Hafer K."/>
            <person name="Hartzog G.A."/>
            <person name="Hatherill J.R."/>
            <person name="Hughes L.E."/>
            <person name="Ipapo K."/>
            <person name="Krukonis G.P."/>
            <person name="Meier C.G."/>
            <person name="Monti D.L."/>
            <person name="Olm M.R."/>
            <person name="Page S.T."/>
            <person name="Peebles C.L."/>
            <person name="Rinehart C.A."/>
            <person name="Rubin M.R."/>
            <person name="Russell D.A."/>
            <person name="Sanders E.R."/>
            <person name="Schoer M."/>
            <person name="Shaffer C.D."/>
            <person name="Wherley J."/>
            <person name="Vazquez E."/>
            <person name="Yuan H."/>
            <person name="Zhang D."/>
            <person name="Cresawn S.G."/>
            <person name="Jacobs-Sera D."/>
            <person name="Hendrix R.W."/>
            <person name="Hatfull G.F."/>
        </authorList>
    </citation>
    <scope>NUCLEOTIDE SEQUENCE [LARGE SCALE GENOMIC DNA]</scope>
</reference>
<dbReference type="RefSeq" id="YP_008051060.1">
    <property type="nucleotide sequence ID" value="NC_021299.1"/>
</dbReference>
<dbReference type="InterPro" id="IPR026325">
    <property type="entry name" value="DUF932"/>
</dbReference>